<dbReference type="GO" id="GO:0045892">
    <property type="term" value="P:negative regulation of DNA-templated transcription"/>
    <property type="evidence" value="ECO:0007669"/>
    <property type="project" value="TreeGrafter"/>
</dbReference>
<dbReference type="SUPFAM" id="SSF63748">
    <property type="entry name" value="Tudor/PWWP/MBT"/>
    <property type="match status" value="4"/>
</dbReference>
<feature type="repeat" description="MBT" evidence="2">
    <location>
        <begin position="382"/>
        <end position="478"/>
    </location>
</feature>
<evidence type="ECO:0000313" key="4">
    <source>
        <dbReference type="EMBL" id="KFD58331.1"/>
    </source>
</evidence>
<reference evidence="4 5" key="1">
    <citation type="journal article" date="2014" name="Nat. Genet.">
        <title>Genome and transcriptome of the porcine whipworm Trichuris suis.</title>
        <authorList>
            <person name="Jex A.R."/>
            <person name="Nejsum P."/>
            <person name="Schwarz E.M."/>
            <person name="Hu L."/>
            <person name="Young N.D."/>
            <person name="Hall R.S."/>
            <person name="Korhonen P.K."/>
            <person name="Liao S."/>
            <person name="Thamsborg S."/>
            <person name="Xia J."/>
            <person name="Xu P."/>
            <person name="Wang S."/>
            <person name="Scheerlinck J.P."/>
            <person name="Hofmann A."/>
            <person name="Sternberg P.W."/>
            <person name="Wang J."/>
            <person name="Gasser R.B."/>
        </authorList>
    </citation>
    <scope>NUCLEOTIDE SEQUENCE [LARGE SCALE GENOMIC DNA]</scope>
    <source>
        <strain evidence="4">DCEP-RM93M</strain>
    </source>
</reference>
<feature type="repeat" description="MBT" evidence="2">
    <location>
        <begin position="274"/>
        <end position="375"/>
    </location>
</feature>
<dbReference type="PANTHER" id="PTHR12247">
    <property type="entry name" value="POLYCOMB GROUP PROTEIN"/>
    <property type="match status" value="1"/>
</dbReference>
<dbReference type="InterPro" id="IPR004092">
    <property type="entry name" value="Mbt"/>
</dbReference>
<dbReference type="Pfam" id="PF02820">
    <property type="entry name" value="MBT"/>
    <property type="match status" value="4"/>
</dbReference>
<keyword evidence="1" id="KW-0677">Repeat</keyword>
<keyword evidence="5" id="KW-1185">Reference proteome</keyword>
<feature type="repeat" description="MBT" evidence="2">
    <location>
        <begin position="38"/>
        <end position="148"/>
    </location>
</feature>
<evidence type="ECO:0000256" key="3">
    <source>
        <dbReference type="SAM" id="MobiDB-lite"/>
    </source>
</evidence>
<proteinExistence type="predicted"/>
<organism evidence="4 5">
    <name type="scientific">Trichuris suis</name>
    <name type="common">pig whipworm</name>
    <dbReference type="NCBI Taxonomy" id="68888"/>
    <lineage>
        <taxon>Eukaryota</taxon>
        <taxon>Metazoa</taxon>
        <taxon>Ecdysozoa</taxon>
        <taxon>Nematoda</taxon>
        <taxon>Enoplea</taxon>
        <taxon>Dorylaimia</taxon>
        <taxon>Trichinellida</taxon>
        <taxon>Trichuridae</taxon>
        <taxon>Trichuris</taxon>
    </lineage>
</organism>
<name>A0A085MM85_9BILA</name>
<evidence type="ECO:0008006" key="6">
    <source>
        <dbReference type="Google" id="ProtNLM"/>
    </source>
</evidence>
<sequence>MRPPEAALTSMCHSIVMIGYPRDGKPWRTVSPDPSETYCWSDKIKIPGFSAAPVRAFEHSPFASCSDLLRYNVKIEVPNADYALEEEPFFTASCYWIATPIRVEGYKVLLRYEGFEGNFAQDFWMNICTADVHPVTWCAKSGNILRPPKTLDTSTCDWAHKLGELLSGSYSLPDNHHDIVREHCKQVNVAIRLETIDYRSNPNAVVPMTVKSSVSSRVNVVEWHDNSPENGEIFQINCNIKSPILFPVGWASYFEYPFRCSEGYSRSEDLNSDSEFGFTVDDERLFSSEIELVRRSQRDCEDGCLSCFLNGMKVEAIDPLRPTEIRVGTIVKTLRNDYYIVRFDGTDVERCYHCSSALVLPAGFSEAAGIALSPPTGFEENFTWPSYLAATDSMAANHSIFKLEPNGNEFQVGQWLEATNVMTNGEIFPASIVQICGRLLRIQFDGYSEKVLHWFDSGSPDIYPVGWCEMVGVQLSFPSNALSEKSMPRKEQQELSRPAKTPSDKN</sequence>
<evidence type="ECO:0000256" key="2">
    <source>
        <dbReference type="PROSITE-ProRule" id="PRU00459"/>
    </source>
</evidence>
<evidence type="ECO:0000313" key="5">
    <source>
        <dbReference type="Proteomes" id="UP000030764"/>
    </source>
</evidence>
<dbReference type="SMART" id="SM00561">
    <property type="entry name" value="MBT"/>
    <property type="match status" value="3"/>
</dbReference>
<dbReference type="Gene3D" id="2.30.30.140">
    <property type="match status" value="4"/>
</dbReference>
<feature type="repeat" description="MBT" evidence="2">
    <location>
        <begin position="156"/>
        <end position="261"/>
    </location>
</feature>
<dbReference type="InterPro" id="IPR050548">
    <property type="entry name" value="PcG_chromatin_remod_factors"/>
</dbReference>
<dbReference type="Proteomes" id="UP000030764">
    <property type="component" value="Unassembled WGS sequence"/>
</dbReference>
<protein>
    <recommendedName>
        <fullName evidence="6">Mbt repeat protein</fullName>
    </recommendedName>
</protein>
<dbReference type="AlphaFoldDB" id="A0A085MM85"/>
<gene>
    <name evidence="4" type="ORF">M513_00557</name>
</gene>
<dbReference type="PROSITE" id="PS51079">
    <property type="entry name" value="MBT"/>
    <property type="match status" value="4"/>
</dbReference>
<dbReference type="GO" id="GO:0042393">
    <property type="term" value="F:histone binding"/>
    <property type="evidence" value="ECO:0007669"/>
    <property type="project" value="TreeGrafter"/>
</dbReference>
<feature type="region of interest" description="Disordered" evidence="3">
    <location>
        <begin position="482"/>
        <end position="506"/>
    </location>
</feature>
<evidence type="ECO:0000256" key="1">
    <source>
        <dbReference type="ARBA" id="ARBA00022737"/>
    </source>
</evidence>
<dbReference type="GO" id="GO:0003682">
    <property type="term" value="F:chromatin binding"/>
    <property type="evidence" value="ECO:0007669"/>
    <property type="project" value="TreeGrafter"/>
</dbReference>
<dbReference type="GO" id="GO:0005634">
    <property type="term" value="C:nucleus"/>
    <property type="evidence" value="ECO:0007669"/>
    <property type="project" value="InterPro"/>
</dbReference>
<dbReference type="EMBL" id="KL363184">
    <property type="protein sequence ID" value="KFD58331.1"/>
    <property type="molecule type" value="Genomic_DNA"/>
</dbReference>
<accession>A0A085MM85</accession>